<evidence type="ECO:0000313" key="10">
    <source>
        <dbReference type="Proteomes" id="UP000270190"/>
    </source>
</evidence>
<dbReference type="PANTHER" id="PTHR43648">
    <property type="entry name" value="ELECTRON TRANSFER FLAVOPROTEIN BETA SUBUNIT LYSINE METHYLTRANSFERASE"/>
    <property type="match status" value="1"/>
</dbReference>
<dbReference type="Proteomes" id="UP000243591">
    <property type="component" value="Chromosome"/>
</dbReference>
<evidence type="ECO:0000256" key="3">
    <source>
        <dbReference type="ARBA" id="ARBA00022603"/>
    </source>
</evidence>
<proteinExistence type="inferred from homology"/>
<comment type="similarity">
    <text evidence="1 6">Belongs to the methyltransferase superfamily. PrmA family.</text>
</comment>
<dbReference type="CDD" id="cd02440">
    <property type="entry name" value="AdoMet_MTases"/>
    <property type="match status" value="1"/>
</dbReference>
<keyword evidence="4 6" id="KW-0808">Transferase</keyword>
<evidence type="ECO:0000256" key="4">
    <source>
        <dbReference type="ARBA" id="ARBA00022679"/>
    </source>
</evidence>
<comment type="subcellular location">
    <subcellularLocation>
        <location evidence="6">Cytoplasm</location>
    </subcellularLocation>
</comment>
<dbReference type="EMBL" id="CP023483">
    <property type="protein sequence ID" value="ATF26624.1"/>
    <property type="molecule type" value="Genomic_DNA"/>
</dbReference>
<feature type="binding site" evidence="6">
    <location>
        <position position="162"/>
    </location>
    <ligand>
        <name>S-adenosyl-L-methionine</name>
        <dbReference type="ChEBI" id="CHEBI:59789"/>
    </ligand>
</feature>
<evidence type="ECO:0000313" key="9">
    <source>
        <dbReference type="Proteomes" id="UP000243591"/>
    </source>
</evidence>
<dbReference type="STRING" id="2756.BFR44_11165"/>
<dbReference type="PIRSF" id="PIRSF000401">
    <property type="entry name" value="RPL11_MTase"/>
    <property type="match status" value="1"/>
</dbReference>
<dbReference type="EMBL" id="OUNC01000016">
    <property type="protein sequence ID" value="SPP28555.1"/>
    <property type="molecule type" value="Genomic_DNA"/>
</dbReference>
<evidence type="ECO:0000256" key="6">
    <source>
        <dbReference type="HAMAP-Rule" id="MF_00735"/>
    </source>
</evidence>
<dbReference type="NCBIfam" id="TIGR00406">
    <property type="entry name" value="prmA"/>
    <property type="match status" value="1"/>
</dbReference>
<sequence length="313" mass="34489">MDFIEVSVTTTHAAMDAISNVFMENGANGVAIEDSAEMTREHPQQFGEMYALDSEDYPNEGVVVKAYYTADEHENTDFEAIHELIKGLVQYDIDLGPIDWTLTEVKQEEWANAWKEFYHPVQVTDKLTIVPTWEEYTPHSADEHIIELDPGMAFGTGTHQTTRLCLEAVEKYVKAGDDVIDVGTGSGVLSILAAKLGAKSVLALDLDDVAVRAAQENIDYNKVDGVVEVTTGNLLEGIERNAEVVVANILADIILLFPNDVYRVLKPNGLFIASGIIEEKVDEVAAAIEAAGMTIIERDNKDDWFVLVARKEA</sequence>
<evidence type="ECO:0000256" key="5">
    <source>
        <dbReference type="ARBA" id="ARBA00022691"/>
    </source>
</evidence>
<evidence type="ECO:0000313" key="7">
    <source>
        <dbReference type="EMBL" id="ATF26624.1"/>
    </source>
</evidence>
<keyword evidence="3 6" id="KW-0489">Methyltransferase</keyword>
<keyword evidence="2 6" id="KW-0963">Cytoplasm</keyword>
<dbReference type="RefSeq" id="WP_029091160.1">
    <property type="nucleotide sequence ID" value="NZ_CBCPHX010000010.1"/>
</dbReference>
<keyword evidence="5 6" id="KW-0949">S-adenosyl-L-methionine</keyword>
<reference evidence="10" key="3">
    <citation type="submission" date="2018-04" db="EMBL/GenBank/DDBJ databases">
        <authorList>
            <person name="Illikoud N."/>
        </authorList>
    </citation>
    <scope>NUCLEOTIDE SEQUENCE [LARGE SCALE GENOMIC DNA]</scope>
</reference>
<dbReference type="GO" id="GO:0032259">
    <property type="term" value="P:methylation"/>
    <property type="evidence" value="ECO:0007669"/>
    <property type="project" value="UniProtKB-KW"/>
</dbReference>
<dbReference type="Pfam" id="PF06325">
    <property type="entry name" value="PrmA"/>
    <property type="match status" value="1"/>
</dbReference>
<evidence type="ECO:0000256" key="2">
    <source>
        <dbReference type="ARBA" id="ARBA00022490"/>
    </source>
</evidence>
<organism evidence="7 9">
    <name type="scientific">Brochothrix thermosphacta</name>
    <name type="common">Microbacterium thermosphactum</name>
    <dbReference type="NCBI Taxonomy" id="2756"/>
    <lineage>
        <taxon>Bacteria</taxon>
        <taxon>Bacillati</taxon>
        <taxon>Bacillota</taxon>
        <taxon>Bacilli</taxon>
        <taxon>Bacillales</taxon>
        <taxon>Listeriaceae</taxon>
        <taxon>Brochothrix</taxon>
    </lineage>
</organism>
<dbReference type="PANTHER" id="PTHR43648:SF1">
    <property type="entry name" value="ELECTRON TRANSFER FLAVOPROTEIN BETA SUBUNIT LYSINE METHYLTRANSFERASE"/>
    <property type="match status" value="1"/>
</dbReference>
<feature type="binding site" evidence="6">
    <location>
        <position position="183"/>
    </location>
    <ligand>
        <name>S-adenosyl-L-methionine</name>
        <dbReference type="ChEBI" id="CHEBI:59789"/>
    </ligand>
</feature>
<keyword evidence="7" id="KW-0689">Ribosomal protein</keyword>
<reference evidence="8" key="2">
    <citation type="submission" date="2018-04" db="EMBL/GenBank/DDBJ databases">
        <authorList>
            <person name="Go L.Y."/>
            <person name="Mitchell J.A."/>
        </authorList>
    </citation>
    <scope>NUCLEOTIDE SEQUENCE</scope>
    <source>
        <strain evidence="8">BSAS1 3</strain>
    </source>
</reference>
<dbReference type="EC" id="2.1.1.-" evidence="6"/>
<dbReference type="Proteomes" id="UP000270190">
    <property type="component" value="Unassembled WGS sequence"/>
</dbReference>
<dbReference type="InterPro" id="IPR004498">
    <property type="entry name" value="Ribosomal_PrmA_MeTrfase"/>
</dbReference>
<dbReference type="GO" id="GO:0005737">
    <property type="term" value="C:cytoplasm"/>
    <property type="evidence" value="ECO:0007669"/>
    <property type="project" value="UniProtKB-SubCell"/>
</dbReference>
<dbReference type="HAMAP" id="MF_00735">
    <property type="entry name" value="Methyltr_PrmA"/>
    <property type="match status" value="1"/>
</dbReference>
<comment type="catalytic activity">
    <reaction evidence="6">
        <text>L-lysyl-[protein] + 3 S-adenosyl-L-methionine = N(6),N(6),N(6)-trimethyl-L-lysyl-[protein] + 3 S-adenosyl-L-homocysteine + 3 H(+)</text>
        <dbReference type="Rhea" id="RHEA:54192"/>
        <dbReference type="Rhea" id="RHEA-COMP:9752"/>
        <dbReference type="Rhea" id="RHEA-COMP:13826"/>
        <dbReference type="ChEBI" id="CHEBI:15378"/>
        <dbReference type="ChEBI" id="CHEBI:29969"/>
        <dbReference type="ChEBI" id="CHEBI:57856"/>
        <dbReference type="ChEBI" id="CHEBI:59789"/>
        <dbReference type="ChEBI" id="CHEBI:61961"/>
    </reaction>
</comment>
<feature type="binding site" evidence="6">
    <location>
        <position position="248"/>
    </location>
    <ligand>
        <name>S-adenosyl-L-methionine</name>
        <dbReference type="ChEBI" id="CHEBI:59789"/>
    </ligand>
</feature>
<gene>
    <name evidence="6 8" type="primary">prmA</name>
    <name evidence="8" type="ORF">BTBSAS_230013</name>
    <name evidence="7" type="ORF">CNY62_09630</name>
</gene>
<evidence type="ECO:0000256" key="1">
    <source>
        <dbReference type="ARBA" id="ARBA00009741"/>
    </source>
</evidence>
<feature type="binding site" evidence="6">
    <location>
        <position position="205"/>
    </location>
    <ligand>
        <name>S-adenosyl-L-methionine</name>
        <dbReference type="ChEBI" id="CHEBI:59789"/>
    </ligand>
</feature>
<dbReference type="GO" id="GO:0005840">
    <property type="term" value="C:ribosome"/>
    <property type="evidence" value="ECO:0007669"/>
    <property type="project" value="UniProtKB-KW"/>
</dbReference>
<evidence type="ECO:0000313" key="8">
    <source>
        <dbReference type="EMBL" id="SPP28555.1"/>
    </source>
</evidence>
<protein>
    <recommendedName>
        <fullName evidence="6">Ribosomal protein L11 methyltransferase</fullName>
        <shortName evidence="6">L11 Mtase</shortName>
        <ecNumber evidence="6">2.1.1.-</ecNumber>
    </recommendedName>
</protein>
<dbReference type="SUPFAM" id="SSF53335">
    <property type="entry name" value="S-adenosyl-L-methionine-dependent methyltransferases"/>
    <property type="match status" value="1"/>
</dbReference>
<dbReference type="InterPro" id="IPR029063">
    <property type="entry name" value="SAM-dependent_MTases_sf"/>
</dbReference>
<reference evidence="7 9" key="1">
    <citation type="submission" date="2017-09" db="EMBL/GenBank/DDBJ databases">
        <title>Complete Genome Sequences of Two Strains of the Meat Spoilage Bacterium Brochothrix thermosphacta Isolated from Ground Chicken.</title>
        <authorList>
            <person name="Paoli G.C."/>
            <person name="Wijey C."/>
            <person name="Chen C.-Y."/>
            <person name="Nguyen L."/>
            <person name="Yan X."/>
            <person name="Irwin P.L."/>
        </authorList>
    </citation>
    <scope>NUCLEOTIDE SEQUENCE [LARGE SCALE GENOMIC DNA]</scope>
    <source>
        <strain evidence="7 9">BI</strain>
    </source>
</reference>
<dbReference type="Gene3D" id="3.40.50.150">
    <property type="entry name" value="Vaccinia Virus protein VP39"/>
    <property type="match status" value="1"/>
</dbReference>
<keyword evidence="7" id="KW-0687">Ribonucleoprotein</keyword>
<dbReference type="GO" id="GO:0008276">
    <property type="term" value="F:protein methyltransferase activity"/>
    <property type="evidence" value="ECO:0007669"/>
    <property type="project" value="UniProtKB-UniRule"/>
</dbReference>
<dbReference type="AlphaFoldDB" id="A0A1D2L8J4"/>
<name>A0A1D2L8J4_BROTH</name>
<accession>A0A1D2L8J4</accession>
<comment type="function">
    <text evidence="6">Methylates ribosomal protein L11.</text>
</comment>
<dbReference type="KEGG" id="bths:CNY62_09630"/>
<dbReference type="OrthoDB" id="9785995at2"/>
<keyword evidence="9" id="KW-1185">Reference proteome</keyword>
<dbReference type="InterPro" id="IPR050078">
    <property type="entry name" value="Ribosomal_L11_MeTrfase_PrmA"/>
</dbReference>